<feature type="domain" description="F-box" evidence="1">
    <location>
        <begin position="38"/>
        <end position="90"/>
    </location>
</feature>
<dbReference type="Proteomes" id="UP000789572">
    <property type="component" value="Unassembled WGS sequence"/>
</dbReference>
<accession>A0A9N9DUI1</accession>
<evidence type="ECO:0000259" key="1">
    <source>
        <dbReference type="PROSITE" id="PS50181"/>
    </source>
</evidence>
<dbReference type="Gene3D" id="1.20.1280.50">
    <property type="match status" value="1"/>
</dbReference>
<dbReference type="SUPFAM" id="SSF81383">
    <property type="entry name" value="F-box domain"/>
    <property type="match status" value="1"/>
</dbReference>
<dbReference type="CDD" id="cd09917">
    <property type="entry name" value="F-box_SF"/>
    <property type="match status" value="1"/>
</dbReference>
<evidence type="ECO:0000313" key="2">
    <source>
        <dbReference type="EMBL" id="CAG8653890.1"/>
    </source>
</evidence>
<protein>
    <submittedName>
        <fullName evidence="2">959_t:CDS:1</fullName>
    </submittedName>
</protein>
<sequence>QQTSNTCNHPPPAQSPTLTMRFISSPTFSLPPSSPSDPISLPTLPTEIFITLCSYISPRDLISLSLTCRLFNSYLCSSTSSTTQHIWRSTRKQYFPNAQTEPYDGLDERVYTILLLDRACEYCKQLHTSKIPPRFRATKTVRGKKRQGLELEKITDADDDEVENGSAVDDREFWARNAWWDGLEIDTADEWMDSEDEEEYYDMFHDDDDNYWIRGVDDREFEGETTT</sequence>
<name>A0A9N9DUI1_9GLOM</name>
<gene>
    <name evidence="2" type="ORF">POCULU_LOCUS10098</name>
</gene>
<dbReference type="InterPro" id="IPR036047">
    <property type="entry name" value="F-box-like_dom_sf"/>
</dbReference>
<dbReference type="InterPro" id="IPR001810">
    <property type="entry name" value="F-box_dom"/>
</dbReference>
<dbReference type="Pfam" id="PF12937">
    <property type="entry name" value="F-box-like"/>
    <property type="match status" value="1"/>
</dbReference>
<proteinExistence type="predicted"/>
<dbReference type="OrthoDB" id="2322499at2759"/>
<dbReference type="PROSITE" id="PS50181">
    <property type="entry name" value="FBOX"/>
    <property type="match status" value="1"/>
</dbReference>
<comment type="caution">
    <text evidence="2">The sequence shown here is derived from an EMBL/GenBank/DDBJ whole genome shotgun (WGS) entry which is preliminary data.</text>
</comment>
<feature type="non-terminal residue" evidence="2">
    <location>
        <position position="1"/>
    </location>
</feature>
<keyword evidence="3" id="KW-1185">Reference proteome</keyword>
<dbReference type="AlphaFoldDB" id="A0A9N9DUI1"/>
<reference evidence="2" key="1">
    <citation type="submission" date="2021-06" db="EMBL/GenBank/DDBJ databases">
        <authorList>
            <person name="Kallberg Y."/>
            <person name="Tangrot J."/>
            <person name="Rosling A."/>
        </authorList>
    </citation>
    <scope>NUCLEOTIDE SEQUENCE</scope>
    <source>
        <strain evidence="2">IA702</strain>
    </source>
</reference>
<dbReference type="EMBL" id="CAJVPJ010004621">
    <property type="protein sequence ID" value="CAG8653890.1"/>
    <property type="molecule type" value="Genomic_DNA"/>
</dbReference>
<evidence type="ECO:0000313" key="3">
    <source>
        <dbReference type="Proteomes" id="UP000789572"/>
    </source>
</evidence>
<organism evidence="2 3">
    <name type="scientific">Paraglomus occultum</name>
    <dbReference type="NCBI Taxonomy" id="144539"/>
    <lineage>
        <taxon>Eukaryota</taxon>
        <taxon>Fungi</taxon>
        <taxon>Fungi incertae sedis</taxon>
        <taxon>Mucoromycota</taxon>
        <taxon>Glomeromycotina</taxon>
        <taxon>Glomeromycetes</taxon>
        <taxon>Paraglomerales</taxon>
        <taxon>Paraglomeraceae</taxon>
        <taxon>Paraglomus</taxon>
    </lineage>
</organism>